<feature type="transmembrane region" description="Helical" evidence="1">
    <location>
        <begin position="7"/>
        <end position="25"/>
    </location>
</feature>
<gene>
    <name evidence="2" type="ORF">AVDCRST_MAG25-1568</name>
</gene>
<evidence type="ECO:0000256" key="1">
    <source>
        <dbReference type="SAM" id="Phobius"/>
    </source>
</evidence>
<reference evidence="2" key="1">
    <citation type="submission" date="2020-02" db="EMBL/GenBank/DDBJ databases">
        <authorList>
            <person name="Meier V. D."/>
        </authorList>
    </citation>
    <scope>NUCLEOTIDE SEQUENCE</scope>
    <source>
        <strain evidence="2">AVDCRST_MAG25</strain>
    </source>
</reference>
<keyword evidence="1" id="KW-0812">Transmembrane</keyword>
<keyword evidence="1" id="KW-0472">Membrane</keyword>
<dbReference type="EMBL" id="CADCVI010000095">
    <property type="protein sequence ID" value="CAA9466381.1"/>
    <property type="molecule type" value="Genomic_DNA"/>
</dbReference>
<protein>
    <submittedName>
        <fullName evidence="2">Uncharacterized protein</fullName>
    </submittedName>
</protein>
<dbReference type="AlphaFoldDB" id="A0A6J4RHU1"/>
<sequence length="61" mass="6969">MPESNRILRFVLILVLVFAGSSMLLDLLGSVGPVELAVWFVALTLFAIVLFYRTFRRRGKR</sequence>
<evidence type="ECO:0000313" key="2">
    <source>
        <dbReference type="EMBL" id="CAA9466381.1"/>
    </source>
</evidence>
<proteinExistence type="predicted"/>
<organism evidence="2">
    <name type="scientific">uncultured Rubrobacteraceae bacterium</name>
    <dbReference type="NCBI Taxonomy" id="349277"/>
    <lineage>
        <taxon>Bacteria</taxon>
        <taxon>Bacillati</taxon>
        <taxon>Actinomycetota</taxon>
        <taxon>Rubrobacteria</taxon>
        <taxon>Rubrobacterales</taxon>
        <taxon>Rubrobacteraceae</taxon>
        <taxon>environmental samples</taxon>
    </lineage>
</organism>
<feature type="transmembrane region" description="Helical" evidence="1">
    <location>
        <begin position="37"/>
        <end position="55"/>
    </location>
</feature>
<keyword evidence="1" id="KW-1133">Transmembrane helix</keyword>
<accession>A0A6J4RHU1</accession>
<name>A0A6J4RHU1_9ACTN</name>